<protein>
    <recommendedName>
        <fullName evidence="3">Superoxide dismutase [Cu-Zn]</fullName>
        <ecNumber evidence="3">1.15.1.1</ecNumber>
    </recommendedName>
</protein>
<keyword evidence="3" id="KW-0186">Copper</keyword>
<keyword evidence="3" id="KW-0560">Oxidoreductase</keyword>
<comment type="similarity">
    <text evidence="1 3">Belongs to the Cu-Zn superoxide dismutase family.</text>
</comment>
<dbReference type="Pfam" id="PF00080">
    <property type="entry name" value="Sod_Cu"/>
    <property type="match status" value="1"/>
</dbReference>
<keyword evidence="3" id="KW-0862">Zinc</keyword>
<name>A0A917PW53_9BACI</name>
<comment type="cofactor">
    <cofactor evidence="3">
        <name>Cu cation</name>
        <dbReference type="ChEBI" id="CHEBI:23378"/>
    </cofactor>
    <text evidence="3">Binds 1 copper ion per subunit.</text>
</comment>
<evidence type="ECO:0000256" key="3">
    <source>
        <dbReference type="RuleBase" id="RU000393"/>
    </source>
</evidence>
<reference evidence="5" key="1">
    <citation type="journal article" date="2014" name="Int. J. Syst. Evol. Microbiol.">
        <title>Complete genome sequence of Corynebacterium casei LMG S-19264T (=DSM 44701T), isolated from a smear-ripened cheese.</title>
        <authorList>
            <consortium name="US DOE Joint Genome Institute (JGI-PGF)"/>
            <person name="Walter F."/>
            <person name="Albersmeier A."/>
            <person name="Kalinowski J."/>
            <person name="Ruckert C."/>
        </authorList>
    </citation>
    <scope>NUCLEOTIDE SEQUENCE</scope>
    <source>
        <strain evidence="5">JCM 12580</strain>
    </source>
</reference>
<evidence type="ECO:0000313" key="6">
    <source>
        <dbReference type="Proteomes" id="UP000658382"/>
    </source>
</evidence>
<dbReference type="GO" id="GO:0004784">
    <property type="term" value="F:superoxide dismutase activity"/>
    <property type="evidence" value="ECO:0007669"/>
    <property type="project" value="UniProtKB-EC"/>
</dbReference>
<proteinExistence type="inferred from homology"/>
<feature type="domain" description="Superoxide dismutase copper/zinc binding" evidence="4">
    <location>
        <begin position="36"/>
        <end position="168"/>
    </location>
</feature>
<dbReference type="PROSITE" id="PS00332">
    <property type="entry name" value="SOD_CU_ZN_2"/>
    <property type="match status" value="1"/>
</dbReference>
<dbReference type="PANTHER" id="PTHR10003">
    <property type="entry name" value="SUPEROXIDE DISMUTASE CU-ZN -RELATED"/>
    <property type="match status" value="1"/>
</dbReference>
<dbReference type="CDD" id="cd00305">
    <property type="entry name" value="Cu-Zn_Superoxide_Dismutase"/>
    <property type="match status" value="1"/>
</dbReference>
<dbReference type="RefSeq" id="WP_188632541.1">
    <property type="nucleotide sequence ID" value="NZ_BMNQ01000017.1"/>
</dbReference>
<dbReference type="InterPro" id="IPR018152">
    <property type="entry name" value="SOD_Cu/Zn_BS"/>
</dbReference>
<dbReference type="InterPro" id="IPR036423">
    <property type="entry name" value="SOD-like_Cu/Zn_dom_sf"/>
</dbReference>
<dbReference type="EMBL" id="BMNQ01000017">
    <property type="protein sequence ID" value="GGJ93989.1"/>
    <property type="molecule type" value="Genomic_DNA"/>
</dbReference>
<accession>A0A917PW53</accession>
<gene>
    <name evidence="5" type="primary">sodC</name>
    <name evidence="5" type="ORF">GCM10007063_15630</name>
</gene>
<dbReference type="EC" id="1.15.1.1" evidence="3"/>
<sequence>MYPYDYYLPYHYYPGRRDPESAYAQISGSKLAPYLQGYVLFKDVPNGAEVTVEVIGLPKYRPAHGDVAPIGPHGFHIHENGDCAMGDETDPFQQAGGHWNPYNQPHGHHPGDFPVLFSNDGYARMSFFTNRFKSKDIIGKAIIIHQNPDDYRSQPSGDAGKRIGCGVIRAY</sequence>
<evidence type="ECO:0000259" key="4">
    <source>
        <dbReference type="Pfam" id="PF00080"/>
    </source>
</evidence>
<comment type="catalytic activity">
    <reaction evidence="3">
        <text>2 superoxide + 2 H(+) = H2O2 + O2</text>
        <dbReference type="Rhea" id="RHEA:20696"/>
        <dbReference type="ChEBI" id="CHEBI:15378"/>
        <dbReference type="ChEBI" id="CHEBI:15379"/>
        <dbReference type="ChEBI" id="CHEBI:16240"/>
        <dbReference type="ChEBI" id="CHEBI:18421"/>
        <dbReference type="EC" id="1.15.1.1"/>
    </reaction>
</comment>
<evidence type="ECO:0000256" key="1">
    <source>
        <dbReference type="ARBA" id="ARBA00010457"/>
    </source>
</evidence>
<keyword evidence="6" id="KW-1185">Reference proteome</keyword>
<evidence type="ECO:0000313" key="5">
    <source>
        <dbReference type="EMBL" id="GGJ93989.1"/>
    </source>
</evidence>
<dbReference type="InterPro" id="IPR024134">
    <property type="entry name" value="SOD_Cu/Zn_/chaperone"/>
</dbReference>
<dbReference type="Proteomes" id="UP000658382">
    <property type="component" value="Unassembled WGS sequence"/>
</dbReference>
<dbReference type="PROSITE" id="PS00087">
    <property type="entry name" value="SOD_CU_ZN_1"/>
    <property type="match status" value="1"/>
</dbReference>
<evidence type="ECO:0000256" key="2">
    <source>
        <dbReference type="ARBA" id="ARBA00024900"/>
    </source>
</evidence>
<organism evidence="5 6">
    <name type="scientific">Lentibacillus kapialis</name>
    <dbReference type="NCBI Taxonomy" id="340214"/>
    <lineage>
        <taxon>Bacteria</taxon>
        <taxon>Bacillati</taxon>
        <taxon>Bacillota</taxon>
        <taxon>Bacilli</taxon>
        <taxon>Bacillales</taxon>
        <taxon>Bacillaceae</taxon>
        <taxon>Lentibacillus</taxon>
    </lineage>
</organism>
<reference evidence="5" key="2">
    <citation type="submission" date="2020-09" db="EMBL/GenBank/DDBJ databases">
        <authorList>
            <person name="Sun Q."/>
            <person name="Ohkuma M."/>
        </authorList>
    </citation>
    <scope>NUCLEOTIDE SEQUENCE</scope>
    <source>
        <strain evidence="5">JCM 12580</strain>
    </source>
</reference>
<comment type="caution">
    <text evidence="5">The sequence shown here is derived from an EMBL/GenBank/DDBJ whole genome shotgun (WGS) entry which is preliminary data.</text>
</comment>
<comment type="cofactor">
    <cofactor evidence="3">
        <name>Zn(2+)</name>
        <dbReference type="ChEBI" id="CHEBI:29105"/>
    </cofactor>
    <text evidence="3">Binds 1 zinc ion per subunit.</text>
</comment>
<comment type="function">
    <text evidence="2">Destroys radicals which are normally produced within the cells and which are toxic to biological systems. May play a role in favoring mycobacterial survival in phagocytes.</text>
</comment>
<dbReference type="AlphaFoldDB" id="A0A917PW53"/>
<keyword evidence="3" id="KW-0479">Metal-binding</keyword>
<dbReference type="InterPro" id="IPR001424">
    <property type="entry name" value="SOD_Cu_Zn_dom"/>
</dbReference>
<dbReference type="GO" id="GO:0005507">
    <property type="term" value="F:copper ion binding"/>
    <property type="evidence" value="ECO:0007669"/>
    <property type="project" value="InterPro"/>
</dbReference>
<dbReference type="SUPFAM" id="SSF49329">
    <property type="entry name" value="Cu,Zn superoxide dismutase-like"/>
    <property type="match status" value="1"/>
</dbReference>
<dbReference type="Gene3D" id="2.60.40.200">
    <property type="entry name" value="Superoxide dismutase, copper/zinc binding domain"/>
    <property type="match status" value="1"/>
</dbReference>